<feature type="transmembrane region" description="Helical" evidence="1">
    <location>
        <begin position="86"/>
        <end position="104"/>
    </location>
</feature>
<sequence>MYRDSPDRLGGESSSVEFSRKIFVNCGGGGYGIFNHSVWNGLTVADVVFPWFAFVMGEALVLSLNARLRTSLPRFTAFGQVARRSLFLALIGICLGSINVSWANVRLPGVLQRLAAMYLIVGALECAFMRTSQNITPEI</sequence>
<proteinExistence type="predicted"/>
<name>A0A8S3XLA2_PARAO</name>
<keyword evidence="4" id="KW-1185">Reference proteome</keyword>
<keyword evidence="1" id="KW-1133">Transmembrane helix</keyword>
<dbReference type="Proteomes" id="UP000691718">
    <property type="component" value="Unassembled WGS sequence"/>
</dbReference>
<dbReference type="Pfam" id="PF16401">
    <property type="entry name" value="DUF5009"/>
    <property type="match status" value="1"/>
</dbReference>
<comment type="caution">
    <text evidence="3">The sequence shown here is derived from an EMBL/GenBank/DDBJ whole genome shotgun (WGS) entry which is preliminary data.</text>
</comment>
<dbReference type="PANTHER" id="PTHR31061:SF24">
    <property type="entry name" value="LD22376P"/>
    <property type="match status" value="1"/>
</dbReference>
<dbReference type="OrthoDB" id="2149840at2759"/>
<keyword evidence="1" id="KW-0812">Transmembrane</keyword>
<dbReference type="PANTHER" id="PTHR31061">
    <property type="entry name" value="LD22376P"/>
    <property type="match status" value="1"/>
</dbReference>
<feature type="domain" description="DUF5009" evidence="2">
    <location>
        <begin position="40"/>
        <end position="120"/>
    </location>
</feature>
<evidence type="ECO:0000259" key="2">
    <source>
        <dbReference type="Pfam" id="PF16401"/>
    </source>
</evidence>
<gene>
    <name evidence="3" type="ORF">PAPOLLO_LOCUS18660</name>
</gene>
<organism evidence="3 4">
    <name type="scientific">Parnassius apollo</name>
    <name type="common">Apollo butterfly</name>
    <name type="synonym">Papilio apollo</name>
    <dbReference type="NCBI Taxonomy" id="110799"/>
    <lineage>
        <taxon>Eukaryota</taxon>
        <taxon>Metazoa</taxon>
        <taxon>Ecdysozoa</taxon>
        <taxon>Arthropoda</taxon>
        <taxon>Hexapoda</taxon>
        <taxon>Insecta</taxon>
        <taxon>Pterygota</taxon>
        <taxon>Neoptera</taxon>
        <taxon>Endopterygota</taxon>
        <taxon>Lepidoptera</taxon>
        <taxon>Glossata</taxon>
        <taxon>Ditrysia</taxon>
        <taxon>Papilionoidea</taxon>
        <taxon>Papilionidae</taxon>
        <taxon>Parnassiinae</taxon>
        <taxon>Parnassini</taxon>
        <taxon>Parnassius</taxon>
        <taxon>Parnassius</taxon>
    </lineage>
</organism>
<evidence type="ECO:0000313" key="3">
    <source>
        <dbReference type="EMBL" id="CAG5026641.1"/>
    </source>
</evidence>
<evidence type="ECO:0000256" key="1">
    <source>
        <dbReference type="SAM" id="Phobius"/>
    </source>
</evidence>
<dbReference type="AlphaFoldDB" id="A0A8S3XLA2"/>
<feature type="transmembrane region" description="Helical" evidence="1">
    <location>
        <begin position="110"/>
        <end position="129"/>
    </location>
</feature>
<accession>A0A8S3XLA2</accession>
<dbReference type="EMBL" id="CAJQZP010001179">
    <property type="protein sequence ID" value="CAG5026641.1"/>
    <property type="molecule type" value="Genomic_DNA"/>
</dbReference>
<feature type="transmembrane region" description="Helical" evidence="1">
    <location>
        <begin position="48"/>
        <end position="66"/>
    </location>
</feature>
<evidence type="ECO:0000313" key="4">
    <source>
        <dbReference type="Proteomes" id="UP000691718"/>
    </source>
</evidence>
<protein>
    <submittedName>
        <fullName evidence="3">(apollo) hypothetical protein</fullName>
    </submittedName>
</protein>
<dbReference type="InterPro" id="IPR032176">
    <property type="entry name" value="DUF5009"/>
</dbReference>
<keyword evidence="1" id="KW-0472">Membrane</keyword>
<reference evidence="3" key="1">
    <citation type="submission" date="2021-04" db="EMBL/GenBank/DDBJ databases">
        <authorList>
            <person name="Tunstrom K."/>
        </authorList>
    </citation>
    <scope>NUCLEOTIDE SEQUENCE</scope>
</reference>